<dbReference type="AlphaFoldDB" id="A0A1S1PX34"/>
<dbReference type="EMBL" id="MAXA01000224">
    <property type="protein sequence ID" value="OHV27228.1"/>
    <property type="molecule type" value="Genomic_DNA"/>
</dbReference>
<proteinExistence type="predicted"/>
<name>A0A1S1PX34_9ACTN</name>
<comment type="caution">
    <text evidence="3">The sequence shown here is derived from an EMBL/GenBank/DDBJ whole genome shotgun (WGS) entry which is preliminary data.</text>
</comment>
<dbReference type="Gene3D" id="2.160.20.10">
    <property type="entry name" value="Single-stranded right-handed beta-helix, Pectin lyase-like"/>
    <property type="match status" value="1"/>
</dbReference>
<accession>A0A1S1PX34</accession>
<protein>
    <recommendedName>
        <fullName evidence="5">Right handed beta helix domain-containing protein</fullName>
    </recommendedName>
</protein>
<feature type="region of interest" description="Disordered" evidence="1">
    <location>
        <begin position="35"/>
        <end position="62"/>
    </location>
</feature>
<dbReference type="SUPFAM" id="SSF51126">
    <property type="entry name" value="Pectin lyase-like"/>
    <property type="match status" value="1"/>
</dbReference>
<reference evidence="4" key="1">
    <citation type="submission" date="2016-07" db="EMBL/GenBank/DDBJ databases">
        <title>Frankia sp. NRRL B-16219 Genome sequencing.</title>
        <authorList>
            <person name="Ghodhbane-Gtari F."/>
            <person name="Swanson E."/>
            <person name="Gueddou A."/>
            <person name="Louati M."/>
            <person name="Nouioui I."/>
            <person name="Hezbri K."/>
            <person name="Abebe-Akele F."/>
            <person name="Simpson S."/>
            <person name="Morris K."/>
            <person name="Thomas K."/>
            <person name="Gtari M."/>
            <person name="Tisa L.S."/>
        </authorList>
    </citation>
    <scope>NUCLEOTIDE SEQUENCE [LARGE SCALE GENOMIC DNA]</scope>
    <source>
        <strain evidence="4">NRRL B-16219</strain>
    </source>
</reference>
<keyword evidence="2" id="KW-0732">Signal</keyword>
<gene>
    <name evidence="3" type="ORF">BBK14_04975</name>
</gene>
<evidence type="ECO:0000256" key="2">
    <source>
        <dbReference type="SAM" id="SignalP"/>
    </source>
</evidence>
<feature type="signal peptide" evidence="2">
    <location>
        <begin position="1"/>
        <end position="30"/>
    </location>
</feature>
<dbReference type="RefSeq" id="WP_071064973.1">
    <property type="nucleotide sequence ID" value="NZ_JBFLUH010000148.1"/>
</dbReference>
<dbReference type="InterPro" id="IPR006626">
    <property type="entry name" value="PbH1"/>
</dbReference>
<dbReference type="SMART" id="SM00710">
    <property type="entry name" value="PbH1"/>
    <property type="match status" value="3"/>
</dbReference>
<dbReference type="PROSITE" id="PS51257">
    <property type="entry name" value="PROKAR_LIPOPROTEIN"/>
    <property type="match status" value="1"/>
</dbReference>
<feature type="chain" id="PRO_5039587614" description="Right handed beta helix domain-containing protein" evidence="2">
    <location>
        <begin position="31"/>
        <end position="378"/>
    </location>
</feature>
<dbReference type="InterPro" id="IPR011050">
    <property type="entry name" value="Pectin_lyase_fold/virulence"/>
</dbReference>
<evidence type="ECO:0000256" key="1">
    <source>
        <dbReference type="SAM" id="MobiDB-lite"/>
    </source>
</evidence>
<evidence type="ECO:0000313" key="3">
    <source>
        <dbReference type="EMBL" id="OHV27228.1"/>
    </source>
</evidence>
<organism evidence="3 4">
    <name type="scientific">Parafrankia soli</name>
    <dbReference type="NCBI Taxonomy" id="2599596"/>
    <lineage>
        <taxon>Bacteria</taxon>
        <taxon>Bacillati</taxon>
        <taxon>Actinomycetota</taxon>
        <taxon>Actinomycetes</taxon>
        <taxon>Frankiales</taxon>
        <taxon>Frankiaceae</taxon>
        <taxon>Parafrankia</taxon>
    </lineage>
</organism>
<evidence type="ECO:0000313" key="4">
    <source>
        <dbReference type="Proteomes" id="UP000179769"/>
    </source>
</evidence>
<sequence length="378" mass="38775">MRTISPGRSRRRAAVLLTAGTLAAASVALTACGSGGGGAGPQPSATPSAGTGTAAPSSAPATAAADPFATAAPVAAERPVECPAGGTTVNNGGDLRSALSAAKPGAIIRMTDGVYTGGYKLAASGTEAAPIWLCGSPKAVLDGEDDTDYVLHLDGASWVRVVGFTVRNGQKGVMADRVQHSIIAQLQVNTIGDEAIHLRTASSDNLVVGNVIRDTGNRREKFGEGVYVGSAHSNWCKYTDCGPDRSDRNSVIGNDIAGTTSENIDIKEGTSGGVIRGNTLSSDSLAEADSWIDIKGNGWLIEDNTGIGGGTLEDGFQTHVEQENWGRQNTFRRNRLPVNAKGYGVYIHEGADTQNIVSCDNQVSGASSGPSNIDCSSA</sequence>
<dbReference type="InterPro" id="IPR012334">
    <property type="entry name" value="Pectin_lyas_fold"/>
</dbReference>
<dbReference type="Proteomes" id="UP000179769">
    <property type="component" value="Unassembled WGS sequence"/>
</dbReference>
<dbReference type="OrthoDB" id="264773at2"/>
<evidence type="ECO:0008006" key="5">
    <source>
        <dbReference type="Google" id="ProtNLM"/>
    </source>
</evidence>
<keyword evidence="4" id="KW-1185">Reference proteome</keyword>
<feature type="compositionally biased region" description="Low complexity" evidence="1">
    <location>
        <begin position="41"/>
        <end position="62"/>
    </location>
</feature>